<dbReference type="Proteomes" id="UP000234950">
    <property type="component" value="Unassembled WGS sequence"/>
</dbReference>
<gene>
    <name evidence="2" type="ORF">CVD27_17940</name>
</gene>
<proteinExistence type="predicted"/>
<sequence>MFTSELLFLSILTLSLVGILFILLGYLTIRKTFEIEKNKKIEQYREIYNPLITSMLIEGVFSRQLTPENSLQQKAIEQLLSRYTKVIEGAEEKEHLSKLASMYLTDYYQKQLQSRKWSTRMNTLYHIEDFNIKNLSEDVFRLLNRNRLSHQELVHILRTLALFQFKGLFDLLITKYQEQLSEFDYRHILIPLEQKKFDQYVLHFHTGGLPLQKAIIDVIASKREVSYIFFLEKIFSSYLGEVRLRALKALAEIGYVKNSAPYLELLYSDKWEERMVAAKLIGLLKEEKAIPRLIELLHDQTWWVRSQAGQAISQFAYGKEILRNVLESSTDTFAKDMAWEWLHKGG</sequence>
<dbReference type="EMBL" id="PGVE01000064">
    <property type="protein sequence ID" value="PLS03059.1"/>
    <property type="molecule type" value="Genomic_DNA"/>
</dbReference>
<keyword evidence="1" id="KW-1133">Transmembrane helix</keyword>
<organism evidence="2 3">
    <name type="scientific">Neobacillus cucumis</name>
    <dbReference type="NCBI Taxonomy" id="1740721"/>
    <lineage>
        <taxon>Bacteria</taxon>
        <taxon>Bacillati</taxon>
        <taxon>Bacillota</taxon>
        <taxon>Bacilli</taxon>
        <taxon>Bacillales</taxon>
        <taxon>Bacillaceae</taxon>
        <taxon>Neobacillus</taxon>
    </lineage>
</organism>
<dbReference type="Pfam" id="PF13646">
    <property type="entry name" value="HEAT_2"/>
    <property type="match status" value="1"/>
</dbReference>
<evidence type="ECO:0000313" key="3">
    <source>
        <dbReference type="Proteomes" id="UP000234950"/>
    </source>
</evidence>
<evidence type="ECO:0000313" key="2">
    <source>
        <dbReference type="EMBL" id="PLS03059.1"/>
    </source>
</evidence>
<protein>
    <recommendedName>
        <fullName evidence="4">HEAT repeat domain-containing protein</fullName>
    </recommendedName>
</protein>
<dbReference type="Gene3D" id="1.25.10.10">
    <property type="entry name" value="Leucine-rich Repeat Variant"/>
    <property type="match status" value="1"/>
</dbReference>
<evidence type="ECO:0008006" key="4">
    <source>
        <dbReference type="Google" id="ProtNLM"/>
    </source>
</evidence>
<dbReference type="InterPro" id="IPR011989">
    <property type="entry name" value="ARM-like"/>
</dbReference>
<name>A0A2N5HC07_9BACI</name>
<dbReference type="AlphaFoldDB" id="A0A2N5HC07"/>
<dbReference type="SUPFAM" id="SSF48371">
    <property type="entry name" value="ARM repeat"/>
    <property type="match status" value="1"/>
</dbReference>
<keyword evidence="1" id="KW-0472">Membrane</keyword>
<keyword evidence="3" id="KW-1185">Reference proteome</keyword>
<evidence type="ECO:0000256" key="1">
    <source>
        <dbReference type="SAM" id="Phobius"/>
    </source>
</evidence>
<dbReference type="RefSeq" id="WP_101649251.1">
    <property type="nucleotide sequence ID" value="NZ_PGVE01000064.1"/>
</dbReference>
<comment type="caution">
    <text evidence="2">The sequence shown here is derived from an EMBL/GenBank/DDBJ whole genome shotgun (WGS) entry which is preliminary data.</text>
</comment>
<dbReference type="InterPro" id="IPR016024">
    <property type="entry name" value="ARM-type_fold"/>
</dbReference>
<reference evidence="2 3" key="1">
    <citation type="submission" date="2017-11" db="EMBL/GenBank/DDBJ databases">
        <title>Comparitive Functional Genomics of Dry Heat Resistant strains isolated from the Viking Spacecraft.</title>
        <authorList>
            <person name="Seuylemezian A."/>
            <person name="Cooper K."/>
            <person name="Vaishampayan P."/>
        </authorList>
    </citation>
    <scope>NUCLEOTIDE SEQUENCE [LARGE SCALE GENOMIC DNA]</scope>
    <source>
        <strain evidence="2 3">V32-6</strain>
    </source>
</reference>
<feature type="transmembrane region" description="Helical" evidence="1">
    <location>
        <begin position="6"/>
        <end position="29"/>
    </location>
</feature>
<keyword evidence="1" id="KW-0812">Transmembrane</keyword>
<accession>A0A2N5HC07</accession>
<dbReference type="OrthoDB" id="2112914at2"/>